<dbReference type="Gene3D" id="1.10.287.1080">
    <property type="entry name" value="MazG-like"/>
    <property type="match status" value="1"/>
</dbReference>
<proteinExistence type="predicted"/>
<dbReference type="Proteomes" id="UP000051006">
    <property type="component" value="Unassembled WGS sequence"/>
</dbReference>
<comment type="caution">
    <text evidence="1">The sequence shown here is derived from an EMBL/GenBank/DDBJ whole genome shotgun (WGS) entry which is preliminary data.</text>
</comment>
<evidence type="ECO:0008006" key="3">
    <source>
        <dbReference type="Google" id="ProtNLM"/>
    </source>
</evidence>
<dbReference type="AlphaFoldDB" id="A0A0R2LIX8"/>
<gene>
    <name evidence="1" type="ORF">IV57_GL000751</name>
</gene>
<accession>A0A0R2LIX8</accession>
<evidence type="ECO:0000313" key="1">
    <source>
        <dbReference type="EMBL" id="KRN98839.1"/>
    </source>
</evidence>
<keyword evidence="2" id="KW-1185">Reference proteome</keyword>
<dbReference type="EMBL" id="JQCF01000016">
    <property type="protein sequence ID" value="KRN98839.1"/>
    <property type="molecule type" value="Genomic_DNA"/>
</dbReference>
<protein>
    <recommendedName>
        <fullName evidence="3">MazG-like protein</fullName>
    </recommendedName>
</protein>
<organism evidence="1 2">
    <name type="scientific">Companilactobacillus kimchiensis</name>
    <dbReference type="NCBI Taxonomy" id="993692"/>
    <lineage>
        <taxon>Bacteria</taxon>
        <taxon>Bacillati</taxon>
        <taxon>Bacillota</taxon>
        <taxon>Bacilli</taxon>
        <taxon>Lactobacillales</taxon>
        <taxon>Lactobacillaceae</taxon>
        <taxon>Companilactobacillus</taxon>
    </lineage>
</organism>
<evidence type="ECO:0000313" key="2">
    <source>
        <dbReference type="Proteomes" id="UP000051006"/>
    </source>
</evidence>
<dbReference type="PATRIC" id="fig|993692.3.peg.758"/>
<sequence length="112" mass="12950">MFFYGGIIMDINELTDRSRKIREKYHRLELKQDGHAWTPEQDALAFLTDAGLVGRLIMAQEGSWPTDSNDPTLEYKIAESIWWLSSLADSQSIDLESAMDKFLKSREEHLDD</sequence>
<reference evidence="1 2" key="1">
    <citation type="journal article" date="2015" name="Genome Announc.">
        <title>Expanding the biotechnology potential of lactobacilli through comparative genomics of 213 strains and associated genera.</title>
        <authorList>
            <person name="Sun Z."/>
            <person name="Harris H.M."/>
            <person name="McCann A."/>
            <person name="Guo C."/>
            <person name="Argimon S."/>
            <person name="Zhang W."/>
            <person name="Yang X."/>
            <person name="Jeffery I.B."/>
            <person name="Cooney J.C."/>
            <person name="Kagawa T.F."/>
            <person name="Liu W."/>
            <person name="Song Y."/>
            <person name="Salvetti E."/>
            <person name="Wrobel A."/>
            <person name="Rasinkangas P."/>
            <person name="Parkhill J."/>
            <person name="Rea M.C."/>
            <person name="O'Sullivan O."/>
            <person name="Ritari J."/>
            <person name="Douillard F.P."/>
            <person name="Paul Ross R."/>
            <person name="Yang R."/>
            <person name="Briner A.E."/>
            <person name="Felis G.E."/>
            <person name="de Vos W.M."/>
            <person name="Barrangou R."/>
            <person name="Klaenhammer T.R."/>
            <person name="Caufield P.W."/>
            <person name="Cui Y."/>
            <person name="Zhang H."/>
            <person name="O'Toole P.W."/>
        </authorList>
    </citation>
    <scope>NUCLEOTIDE SEQUENCE [LARGE SCALE GENOMIC DNA]</scope>
    <source>
        <strain evidence="1 2">DSM 24716</strain>
    </source>
</reference>
<name>A0A0R2LIX8_9LACO</name>
<dbReference type="STRING" id="993692.IV57_GL000751"/>